<proteinExistence type="predicted"/>
<keyword evidence="1" id="KW-1133">Transmembrane helix</keyword>
<feature type="transmembrane region" description="Helical" evidence="1">
    <location>
        <begin position="49"/>
        <end position="71"/>
    </location>
</feature>
<feature type="transmembrane region" description="Helical" evidence="1">
    <location>
        <begin position="92"/>
        <end position="118"/>
    </location>
</feature>
<keyword evidence="1" id="KW-0472">Membrane</keyword>
<evidence type="ECO:0000313" key="2">
    <source>
        <dbReference type="EMBL" id="MBD3586422.1"/>
    </source>
</evidence>
<reference evidence="2 3" key="1">
    <citation type="submission" date="2020-04" db="EMBL/GenBank/DDBJ databases">
        <title>Salinimonas sp. HHU 13199.</title>
        <authorList>
            <person name="Cui X."/>
            <person name="Zhang D."/>
        </authorList>
    </citation>
    <scope>NUCLEOTIDE SEQUENCE [LARGE SCALE GENOMIC DNA]</scope>
    <source>
        <strain evidence="2 3">HHU 13199</strain>
    </source>
</reference>
<accession>A0ABR8LPV4</accession>
<keyword evidence="1" id="KW-0812">Transmembrane</keyword>
<evidence type="ECO:0000313" key="3">
    <source>
        <dbReference type="Proteomes" id="UP000624419"/>
    </source>
</evidence>
<dbReference type="RefSeq" id="WP_191025339.1">
    <property type="nucleotide sequence ID" value="NZ_JABBXD010000006.1"/>
</dbReference>
<sequence length="128" mass="14445">MINLQGNPMIKWEDLSWQQKAAFWIVIGVVGWFSPEIALLFHFGGIEVVFAFLAFYLIPILRQIQTYYFKFRQALTLAIVTYQSSAAAKPRVYFTQAVFCSVAFMLTGSVVLSAAFLMPGMLVNGFLT</sequence>
<keyword evidence="3" id="KW-1185">Reference proteome</keyword>
<comment type="caution">
    <text evidence="2">The sequence shown here is derived from an EMBL/GenBank/DDBJ whole genome shotgun (WGS) entry which is preliminary data.</text>
</comment>
<protein>
    <submittedName>
        <fullName evidence="2">Uncharacterized protein</fullName>
    </submittedName>
</protein>
<gene>
    <name evidence="2" type="ORF">HHX48_11790</name>
</gene>
<organism evidence="2 3">
    <name type="scientific">Salinimonas profundi</name>
    <dbReference type="NCBI Taxonomy" id="2729140"/>
    <lineage>
        <taxon>Bacteria</taxon>
        <taxon>Pseudomonadati</taxon>
        <taxon>Pseudomonadota</taxon>
        <taxon>Gammaproteobacteria</taxon>
        <taxon>Alteromonadales</taxon>
        <taxon>Alteromonadaceae</taxon>
        <taxon>Alteromonas/Salinimonas group</taxon>
        <taxon>Salinimonas</taxon>
    </lineage>
</organism>
<feature type="transmembrane region" description="Helical" evidence="1">
    <location>
        <begin position="21"/>
        <end position="43"/>
    </location>
</feature>
<evidence type="ECO:0000256" key="1">
    <source>
        <dbReference type="SAM" id="Phobius"/>
    </source>
</evidence>
<dbReference type="EMBL" id="JABBXD010000006">
    <property type="protein sequence ID" value="MBD3586422.1"/>
    <property type="molecule type" value="Genomic_DNA"/>
</dbReference>
<name>A0ABR8LPV4_9ALTE</name>
<dbReference type="Proteomes" id="UP000624419">
    <property type="component" value="Unassembled WGS sequence"/>
</dbReference>